<evidence type="ECO:0000313" key="2">
    <source>
        <dbReference type="Proteomes" id="UP000789366"/>
    </source>
</evidence>
<name>A0ACA9L1F2_9GLOM</name>
<gene>
    <name evidence="1" type="ORF">SPELUC_LOCUS3243</name>
</gene>
<organism evidence="1 2">
    <name type="scientific">Cetraspora pellucida</name>
    <dbReference type="NCBI Taxonomy" id="1433469"/>
    <lineage>
        <taxon>Eukaryota</taxon>
        <taxon>Fungi</taxon>
        <taxon>Fungi incertae sedis</taxon>
        <taxon>Mucoromycota</taxon>
        <taxon>Glomeromycotina</taxon>
        <taxon>Glomeromycetes</taxon>
        <taxon>Diversisporales</taxon>
        <taxon>Gigasporaceae</taxon>
        <taxon>Cetraspora</taxon>
    </lineage>
</organism>
<accession>A0ACA9L1F2</accession>
<proteinExistence type="predicted"/>
<sequence>MSSRTSKKHANEKLNTNTANKRGCKKKEVVTSLPLNNNDDPLDSVDNSKSKKSKKSHTASYEKNDATVTSHKKNQDTVTSVVDNQTIDDILNSFDDSIEPNHNDEDVSYNSKIEKTKSSQSHIRSRAIISDDFNNTLISAPLRPSVTRAMSIHSDDFISSYKTVSRPPISASSKRPTQRATSILNDDFIPSNGPASRSLIPASSGSLQALNSDNSFMLNTPNIPSAFREMTIYQLCLWLCKNQNVLQLANSMNISMQSSVVDGSLFTSQLLPITSQPAIQDDKMKACRDFLEELKCLFLRVQNPHKNAIEELVRQIIKCDLNSADGIEWLRVGNRHFGDFRNKLLDGTEDLIELFKATKEGTSTLPKKEEVDKFIDEKKTETVLQRWLNATKMDELKAENSLFYLCQFIKKAFIINYIARDLEKTKTLDSITKNIVIPSRNGKNFANNLHL</sequence>
<keyword evidence="2" id="KW-1185">Reference proteome</keyword>
<dbReference type="EMBL" id="CAJVPW010002418">
    <property type="protein sequence ID" value="CAG8505994.1"/>
    <property type="molecule type" value="Genomic_DNA"/>
</dbReference>
<comment type="caution">
    <text evidence="1">The sequence shown here is derived from an EMBL/GenBank/DDBJ whole genome shotgun (WGS) entry which is preliminary data.</text>
</comment>
<reference evidence="1" key="1">
    <citation type="submission" date="2021-06" db="EMBL/GenBank/DDBJ databases">
        <authorList>
            <person name="Kallberg Y."/>
            <person name="Tangrot J."/>
            <person name="Rosling A."/>
        </authorList>
    </citation>
    <scope>NUCLEOTIDE SEQUENCE</scope>
    <source>
        <strain evidence="1">28 12/20/2015</strain>
    </source>
</reference>
<protein>
    <submittedName>
        <fullName evidence="1">108_t:CDS:1</fullName>
    </submittedName>
</protein>
<evidence type="ECO:0000313" key="1">
    <source>
        <dbReference type="EMBL" id="CAG8505994.1"/>
    </source>
</evidence>
<dbReference type="Proteomes" id="UP000789366">
    <property type="component" value="Unassembled WGS sequence"/>
</dbReference>